<name>A0ABS9H9A4_9ACTN</name>
<dbReference type="PROSITE" id="PS01081">
    <property type="entry name" value="HTH_TETR_1"/>
    <property type="match status" value="1"/>
</dbReference>
<feature type="DNA-binding region" description="H-T-H motif" evidence="4">
    <location>
        <begin position="37"/>
        <end position="56"/>
    </location>
</feature>
<dbReference type="EMBL" id="JAKJHZ010000005">
    <property type="protein sequence ID" value="MCF6377024.1"/>
    <property type="molecule type" value="Genomic_DNA"/>
</dbReference>
<evidence type="ECO:0000256" key="2">
    <source>
        <dbReference type="ARBA" id="ARBA00023125"/>
    </source>
</evidence>
<sequence>MTPTETATRPRVEGERELQILEATLEVLDEVGYDLLTMDAVATRAKASKATLYRRWKGKPELVVAAIMAHKGETVLPDTGSLRGDLLAAYCGGNGGLDDRMAQSVLSAVVTAMGRDPEFAEVYRRDFIGPKVEASRAIYERARERGELHPDVDLSILAPALAGIVLHRVFLLGETVTPELVGRVLDEVVLPAALNGPCPRSTT</sequence>
<evidence type="ECO:0000256" key="1">
    <source>
        <dbReference type="ARBA" id="ARBA00023015"/>
    </source>
</evidence>
<evidence type="ECO:0000313" key="7">
    <source>
        <dbReference type="Proteomes" id="UP001201161"/>
    </source>
</evidence>
<dbReference type="InterPro" id="IPR023772">
    <property type="entry name" value="DNA-bd_HTH_TetR-type_CS"/>
</dbReference>
<dbReference type="Pfam" id="PF00440">
    <property type="entry name" value="TetR_N"/>
    <property type="match status" value="1"/>
</dbReference>
<dbReference type="Gene3D" id="1.10.10.60">
    <property type="entry name" value="Homeodomain-like"/>
    <property type="match status" value="1"/>
</dbReference>
<dbReference type="InterPro" id="IPR001647">
    <property type="entry name" value="HTH_TetR"/>
</dbReference>
<dbReference type="RefSeq" id="WP_236400088.1">
    <property type="nucleotide sequence ID" value="NZ_JAKJHZ010000005.1"/>
</dbReference>
<dbReference type="InterPro" id="IPR036271">
    <property type="entry name" value="Tet_transcr_reg_TetR-rel_C_sf"/>
</dbReference>
<keyword evidence="2 4" id="KW-0238">DNA-binding</keyword>
<evidence type="ECO:0000259" key="5">
    <source>
        <dbReference type="PROSITE" id="PS50977"/>
    </source>
</evidence>
<evidence type="ECO:0000256" key="4">
    <source>
        <dbReference type="PROSITE-ProRule" id="PRU00335"/>
    </source>
</evidence>
<dbReference type="InterPro" id="IPR050109">
    <property type="entry name" value="HTH-type_TetR-like_transc_reg"/>
</dbReference>
<dbReference type="Pfam" id="PF16859">
    <property type="entry name" value="TetR_C_11"/>
    <property type="match status" value="1"/>
</dbReference>
<keyword evidence="7" id="KW-1185">Reference proteome</keyword>
<evidence type="ECO:0000313" key="6">
    <source>
        <dbReference type="EMBL" id="MCF6377024.1"/>
    </source>
</evidence>
<dbReference type="Proteomes" id="UP001201161">
    <property type="component" value="Unassembled WGS sequence"/>
</dbReference>
<keyword evidence="1" id="KW-0805">Transcription regulation</keyword>
<dbReference type="SUPFAM" id="SSF46689">
    <property type="entry name" value="Homeodomain-like"/>
    <property type="match status" value="1"/>
</dbReference>
<dbReference type="PANTHER" id="PTHR30055">
    <property type="entry name" value="HTH-TYPE TRANSCRIPTIONAL REGULATOR RUTR"/>
    <property type="match status" value="1"/>
</dbReference>
<comment type="caution">
    <text evidence="6">The sequence shown here is derived from an EMBL/GenBank/DDBJ whole genome shotgun (WGS) entry which is preliminary data.</text>
</comment>
<accession>A0ABS9H9A4</accession>
<dbReference type="PRINTS" id="PR00455">
    <property type="entry name" value="HTHTETR"/>
</dbReference>
<dbReference type="InterPro" id="IPR011075">
    <property type="entry name" value="TetR_C"/>
</dbReference>
<feature type="domain" description="HTH tetR-type" evidence="5">
    <location>
        <begin position="14"/>
        <end position="74"/>
    </location>
</feature>
<dbReference type="PROSITE" id="PS50977">
    <property type="entry name" value="HTH_TETR_2"/>
    <property type="match status" value="1"/>
</dbReference>
<reference evidence="6 7" key="1">
    <citation type="submission" date="2022-01" db="EMBL/GenBank/DDBJ databases">
        <title>Nocardioides sp. nov., an actinomycete isolated from mining soil.</title>
        <authorList>
            <person name="Liu L."/>
        </authorList>
    </citation>
    <scope>NUCLEOTIDE SEQUENCE [LARGE SCALE GENOMIC DNA]</scope>
    <source>
        <strain evidence="6 7">KLBMP 9356</strain>
    </source>
</reference>
<evidence type="ECO:0000256" key="3">
    <source>
        <dbReference type="ARBA" id="ARBA00023163"/>
    </source>
</evidence>
<dbReference type="InterPro" id="IPR009057">
    <property type="entry name" value="Homeodomain-like_sf"/>
</dbReference>
<protein>
    <submittedName>
        <fullName evidence="6">TetR/AcrR family transcriptional regulator</fullName>
    </submittedName>
</protein>
<gene>
    <name evidence="6" type="ORF">L2K70_05365</name>
</gene>
<dbReference type="Gene3D" id="1.10.357.10">
    <property type="entry name" value="Tetracycline Repressor, domain 2"/>
    <property type="match status" value="1"/>
</dbReference>
<proteinExistence type="predicted"/>
<keyword evidence="3" id="KW-0804">Transcription</keyword>
<dbReference type="PANTHER" id="PTHR30055:SF148">
    <property type="entry name" value="TETR-FAMILY TRANSCRIPTIONAL REGULATOR"/>
    <property type="match status" value="1"/>
</dbReference>
<organism evidence="6 7">
    <name type="scientific">Nocardioides potassii</name>
    <dbReference type="NCBI Taxonomy" id="2911371"/>
    <lineage>
        <taxon>Bacteria</taxon>
        <taxon>Bacillati</taxon>
        <taxon>Actinomycetota</taxon>
        <taxon>Actinomycetes</taxon>
        <taxon>Propionibacteriales</taxon>
        <taxon>Nocardioidaceae</taxon>
        <taxon>Nocardioides</taxon>
    </lineage>
</organism>
<dbReference type="SUPFAM" id="SSF48498">
    <property type="entry name" value="Tetracyclin repressor-like, C-terminal domain"/>
    <property type="match status" value="1"/>
</dbReference>